<feature type="binding site" evidence="6">
    <location>
        <position position="85"/>
    </location>
    <ligand>
        <name>GMP</name>
        <dbReference type="ChEBI" id="CHEBI:58115"/>
    </ligand>
</feature>
<feature type="active site" description="Nucleophile" evidence="5">
    <location>
        <position position="83"/>
    </location>
</feature>
<dbReference type="SUPFAM" id="SSF56784">
    <property type="entry name" value="HAD-like"/>
    <property type="match status" value="1"/>
</dbReference>
<name>A0A137PA75_CONC2</name>
<evidence type="ECO:0000313" key="7">
    <source>
        <dbReference type="EMBL" id="KXN71919.1"/>
    </source>
</evidence>
<protein>
    <submittedName>
        <fullName evidence="7">HAD-superfamily hydrolase</fullName>
    </submittedName>
</protein>
<dbReference type="Gene3D" id="3.40.50.1000">
    <property type="entry name" value="HAD superfamily/HAD-like"/>
    <property type="match status" value="1"/>
</dbReference>
<evidence type="ECO:0000313" key="8">
    <source>
        <dbReference type="Proteomes" id="UP000070444"/>
    </source>
</evidence>
<keyword evidence="3 7" id="KW-0378">Hydrolase</keyword>
<evidence type="ECO:0000256" key="4">
    <source>
        <dbReference type="ARBA" id="ARBA00022842"/>
    </source>
</evidence>
<dbReference type="OMA" id="LWARGNR"/>
<keyword evidence="4 6" id="KW-0460">Magnesium</keyword>
<evidence type="ECO:0000256" key="3">
    <source>
        <dbReference type="ARBA" id="ARBA00022801"/>
    </source>
</evidence>
<accession>A0A137PA75</accession>
<dbReference type="PANTHER" id="PTHR12103">
    <property type="entry name" value="5'-NUCLEOTIDASE DOMAIN-CONTAINING"/>
    <property type="match status" value="1"/>
</dbReference>
<feature type="binding site" evidence="6">
    <location>
        <position position="83"/>
    </location>
    <ligand>
        <name>Mg(2+)</name>
        <dbReference type="ChEBI" id="CHEBI:18420"/>
    </ligand>
</feature>
<comment type="cofactor">
    <cofactor evidence="6">
        <name>Mg(2+)</name>
        <dbReference type="ChEBI" id="CHEBI:18420"/>
    </cofactor>
    <text evidence="6">Binds 1 Mg(2+) ion per subunit.</text>
</comment>
<comment type="similarity">
    <text evidence="1">Belongs to the 5'(3')-deoxyribonucleotidase family.</text>
</comment>
<dbReference type="InterPro" id="IPR036412">
    <property type="entry name" value="HAD-like_sf"/>
</dbReference>
<dbReference type="Pfam" id="PF05761">
    <property type="entry name" value="5_nucleotid"/>
    <property type="match status" value="1"/>
</dbReference>
<sequence>MRVTTPLNRIKSNINPINSNGLKLYSTSVPKDLSSLKSLYKKLKFQSFNSEFDFTLKNYLPNINRVFTHKEVNLKYIQVFGYDYDYTLANYTSELPNTIYSLILNQLVNRLNYPKQLLEKKYDPYFAIRGLHFDVTTGWLMKVDAYHNIQVNTVYFGREPLDNTQKLLDLHKGTHISPSYMRDNLVQLNDMFSLPEICLLADIIQYFKDQKIQFHPRNLYNDVRACAESIHAPSDHMPHGVGILHSLMIKNIDQYLKPSPKLVTYLSNLRAKGKKTFLLTNSAYSFVDKGLSYITGNKDWPELFDVAIAGSRKPRFYNWTMPFRQLNIDKSNGQVDLGLNAVSQFERGRIYQGGNVKDFSNITGWTGQKVLYIGDHIYSDLVDPTAQEGWRTGAIVNELDQEITLSNLPESRHKVTWVNNIEHVLRLAQSLKSNQVSDLGEMNRFIEQMHNERKEMRLKLKRVVNYQFGSVFRTHNNPSYFSNKIRTYADLYTSRLDNFELYPDDYVFYPKRGILPHEYVTLDRSLS</sequence>
<dbReference type="Proteomes" id="UP000070444">
    <property type="component" value="Unassembled WGS sequence"/>
</dbReference>
<keyword evidence="2 6" id="KW-0479">Metal-binding</keyword>
<dbReference type="AlphaFoldDB" id="A0A137PA75"/>
<evidence type="ECO:0000256" key="2">
    <source>
        <dbReference type="ARBA" id="ARBA00022723"/>
    </source>
</evidence>
<dbReference type="PANTHER" id="PTHR12103:SF12">
    <property type="entry name" value="FI20020P1"/>
    <property type="match status" value="1"/>
</dbReference>
<reference evidence="7 8" key="1">
    <citation type="journal article" date="2015" name="Genome Biol. Evol.">
        <title>Phylogenomic analyses indicate that early fungi evolved digesting cell walls of algal ancestors of land plants.</title>
        <authorList>
            <person name="Chang Y."/>
            <person name="Wang S."/>
            <person name="Sekimoto S."/>
            <person name="Aerts A.L."/>
            <person name="Choi C."/>
            <person name="Clum A."/>
            <person name="LaButti K.M."/>
            <person name="Lindquist E.A."/>
            <person name="Yee Ngan C."/>
            <person name="Ohm R.A."/>
            <person name="Salamov A.A."/>
            <person name="Grigoriev I.V."/>
            <person name="Spatafora J.W."/>
            <person name="Berbee M.L."/>
        </authorList>
    </citation>
    <scope>NUCLEOTIDE SEQUENCE [LARGE SCALE GENOMIC DNA]</scope>
    <source>
        <strain evidence="7 8">NRRL 28638</strain>
    </source>
</reference>
<dbReference type="InterPro" id="IPR008380">
    <property type="entry name" value="HAD-SF_hydro_IG_5-nucl"/>
</dbReference>
<dbReference type="GO" id="GO:0046872">
    <property type="term" value="F:metal ion binding"/>
    <property type="evidence" value="ECO:0007669"/>
    <property type="project" value="UniProtKB-KW"/>
</dbReference>
<feature type="binding site" evidence="6">
    <location>
        <position position="375"/>
    </location>
    <ligand>
        <name>Mg(2+)</name>
        <dbReference type="ChEBI" id="CHEBI:18420"/>
    </ligand>
</feature>
<evidence type="ECO:0000256" key="1">
    <source>
        <dbReference type="ARBA" id="ARBA00009589"/>
    </source>
</evidence>
<proteinExistence type="inferred from homology"/>
<feature type="active site" description="Proton donor" evidence="5">
    <location>
        <position position="85"/>
    </location>
</feature>
<dbReference type="OrthoDB" id="8062037at2759"/>
<dbReference type="InterPro" id="IPR023214">
    <property type="entry name" value="HAD_sf"/>
</dbReference>
<dbReference type="PIRSF" id="PIRSF017434">
    <property type="entry name" value="Purine_5'-nucleotidase"/>
    <property type="match status" value="1"/>
</dbReference>
<dbReference type="InterPro" id="IPR016695">
    <property type="entry name" value="Pur_nucleotidase"/>
</dbReference>
<dbReference type="EMBL" id="KQ964464">
    <property type="protein sequence ID" value="KXN71919.1"/>
    <property type="molecule type" value="Genomic_DNA"/>
</dbReference>
<gene>
    <name evidence="7" type="ORF">CONCODRAFT_78085</name>
</gene>
<evidence type="ECO:0000256" key="6">
    <source>
        <dbReference type="PIRSR" id="PIRSR017434-2"/>
    </source>
</evidence>
<organism evidence="7 8">
    <name type="scientific">Conidiobolus coronatus (strain ATCC 28846 / CBS 209.66 / NRRL 28638)</name>
    <name type="common">Delacroixia coronata</name>
    <dbReference type="NCBI Taxonomy" id="796925"/>
    <lineage>
        <taxon>Eukaryota</taxon>
        <taxon>Fungi</taxon>
        <taxon>Fungi incertae sedis</taxon>
        <taxon>Zoopagomycota</taxon>
        <taxon>Entomophthoromycotina</taxon>
        <taxon>Entomophthoromycetes</taxon>
        <taxon>Entomophthorales</taxon>
        <taxon>Ancylistaceae</taxon>
        <taxon>Conidiobolus</taxon>
    </lineage>
</organism>
<keyword evidence="8" id="KW-1185">Reference proteome</keyword>
<dbReference type="GO" id="GO:0008253">
    <property type="term" value="F:5'-nucleotidase activity"/>
    <property type="evidence" value="ECO:0007669"/>
    <property type="project" value="TreeGrafter"/>
</dbReference>
<evidence type="ECO:0000256" key="5">
    <source>
        <dbReference type="PIRSR" id="PIRSR017434-1"/>
    </source>
</evidence>
<dbReference type="NCBIfam" id="TIGR02244">
    <property type="entry name" value="HAD-IG-Ncltidse"/>
    <property type="match status" value="1"/>
</dbReference>